<protein>
    <submittedName>
        <fullName evidence="2">Uncharacterized protein</fullName>
    </submittedName>
</protein>
<dbReference type="EMBL" id="CP060412">
    <property type="protein sequence ID" value="QNK02669.1"/>
    <property type="molecule type" value="Genomic_DNA"/>
</dbReference>
<keyword evidence="3" id="KW-1185">Reference proteome</keyword>
<feature type="transmembrane region" description="Helical" evidence="1">
    <location>
        <begin position="79"/>
        <end position="97"/>
    </location>
</feature>
<gene>
    <name evidence="2" type="ORF">H8F01_05925</name>
</gene>
<evidence type="ECO:0000256" key="1">
    <source>
        <dbReference type="SAM" id="Phobius"/>
    </source>
</evidence>
<dbReference type="KEGG" id="dtl:H8F01_05925"/>
<sequence>MAAFAHWFARILPAAAWTCVVALLPWWLGLPLVLLAVAGAVLFDRRIAHYAELCRRALRWGLPGLLFAVQRALGGDLIAWGAALLGALVGFSLVVLMESLLDHRVRRVPSGPPSPEWSELAMAPVGPPAQIIELARAHWREAGEAFDSAAGQARFESTGNGRGRFVFEQGMVIDKASPHYCFSPGGRWFAANLPGGRGEVLWDRQSGRMHRMPGWQLSGWEGERPWLARGVDGVPMPLHEALGLGPR</sequence>
<name>A0A7G8Q7B1_9GAMM</name>
<evidence type="ECO:0000313" key="3">
    <source>
        <dbReference type="Proteomes" id="UP000515873"/>
    </source>
</evidence>
<proteinExistence type="predicted"/>
<dbReference type="AlphaFoldDB" id="A0A7G8Q7B1"/>
<organism evidence="2 3">
    <name type="scientific">Dyella telluris</name>
    <dbReference type="NCBI Taxonomy" id="2763498"/>
    <lineage>
        <taxon>Bacteria</taxon>
        <taxon>Pseudomonadati</taxon>
        <taxon>Pseudomonadota</taxon>
        <taxon>Gammaproteobacteria</taxon>
        <taxon>Lysobacterales</taxon>
        <taxon>Rhodanobacteraceae</taxon>
        <taxon>Dyella</taxon>
    </lineage>
</organism>
<feature type="transmembrane region" description="Helical" evidence="1">
    <location>
        <begin position="26"/>
        <end position="45"/>
    </location>
</feature>
<keyword evidence="1" id="KW-0472">Membrane</keyword>
<evidence type="ECO:0000313" key="2">
    <source>
        <dbReference type="EMBL" id="QNK02669.1"/>
    </source>
</evidence>
<accession>A0A7G8Q7B1</accession>
<keyword evidence="1" id="KW-0812">Transmembrane</keyword>
<keyword evidence="1" id="KW-1133">Transmembrane helix</keyword>
<dbReference type="Proteomes" id="UP000515873">
    <property type="component" value="Chromosome"/>
</dbReference>
<reference evidence="2 3" key="1">
    <citation type="submission" date="2020-08" db="EMBL/GenBank/DDBJ databases">
        <title>Dyella sp. G9 isolated from forest soil.</title>
        <authorList>
            <person name="Fu J."/>
            <person name="Qiu L."/>
        </authorList>
    </citation>
    <scope>NUCLEOTIDE SEQUENCE [LARGE SCALE GENOMIC DNA]</scope>
    <source>
        <strain evidence="2 3">G9</strain>
    </source>
</reference>